<keyword evidence="1" id="KW-0472">Membrane</keyword>
<accession>A0A024V9B6</accession>
<sequence length="214" mass="26347">MGNFFIISYNKHCIGQIIHMLYFICLIFILYNRNTCLRRIAKCGRNLSELNLDLRTDYDEREININKNIPSYPVKFSKLEYKLRNEWDELEIDEHDDYMDVTVECFEKLLENDKNLENYQENYEIRALVAYMLHELRRGYINEQKMKFKNFLHKLKEKRINEPIDTLNNDEQDEWNKIKNGKIKSDEEWKSYQLQTWEYLIKMEYYKNKYSQNV</sequence>
<organism evidence="2 3">
    <name type="scientific">Plasmodium falciparum Vietnam Oak-Knoll</name>
    <name type="common">FVO</name>
    <dbReference type="NCBI Taxonomy" id="1036723"/>
    <lineage>
        <taxon>Eukaryota</taxon>
        <taxon>Sar</taxon>
        <taxon>Alveolata</taxon>
        <taxon>Apicomplexa</taxon>
        <taxon>Aconoidasida</taxon>
        <taxon>Haemosporida</taxon>
        <taxon>Plasmodiidae</taxon>
        <taxon>Plasmodium</taxon>
        <taxon>Plasmodium (Laverania)</taxon>
    </lineage>
</organism>
<feature type="transmembrane region" description="Helical" evidence="1">
    <location>
        <begin position="12"/>
        <end position="31"/>
    </location>
</feature>
<gene>
    <name evidence="2" type="ORF">PFFVO_02675</name>
</gene>
<dbReference type="AlphaFoldDB" id="A0A024V9B6"/>
<dbReference type="OrthoDB" id="387440at2759"/>
<evidence type="ECO:0008006" key="4">
    <source>
        <dbReference type="Google" id="ProtNLM"/>
    </source>
</evidence>
<evidence type="ECO:0000256" key="1">
    <source>
        <dbReference type="SAM" id="Phobius"/>
    </source>
</evidence>
<name>A0A024V9B6_PLAFA</name>
<dbReference type="EMBL" id="KI925078">
    <property type="protein sequence ID" value="ETW18780.1"/>
    <property type="molecule type" value="Genomic_DNA"/>
</dbReference>
<proteinExistence type="predicted"/>
<protein>
    <recommendedName>
        <fullName evidence="4">Ring-exported protein 4</fullName>
    </recommendedName>
</protein>
<evidence type="ECO:0000313" key="3">
    <source>
        <dbReference type="Proteomes" id="UP000030690"/>
    </source>
</evidence>
<keyword evidence="1" id="KW-1133">Transmembrane helix</keyword>
<evidence type="ECO:0000313" key="2">
    <source>
        <dbReference type="EMBL" id="ETW18780.1"/>
    </source>
</evidence>
<dbReference type="Proteomes" id="UP000030690">
    <property type="component" value="Unassembled WGS sequence"/>
</dbReference>
<reference evidence="2 3" key="2">
    <citation type="submission" date="2013-02" db="EMBL/GenBank/DDBJ databases">
        <title>The Genome Sequence of Plasmodium falciparum Vietnam Oak-Knoll (FVO).</title>
        <authorList>
            <consortium name="The Broad Institute Genome Sequencing Platform"/>
            <consortium name="The Broad Institute Genome Sequencing Center for Infectious Disease"/>
            <person name="Neafsey D."/>
            <person name="Cheeseman I."/>
            <person name="Volkman S."/>
            <person name="Adams J."/>
            <person name="Walker B."/>
            <person name="Young S.K."/>
            <person name="Zeng Q."/>
            <person name="Gargeya S."/>
            <person name="Fitzgerald M."/>
            <person name="Haas B."/>
            <person name="Abouelleil A."/>
            <person name="Alvarado L."/>
            <person name="Arachchi H.M."/>
            <person name="Berlin A.M."/>
            <person name="Chapman S.B."/>
            <person name="Dewar J."/>
            <person name="Goldberg J."/>
            <person name="Griggs A."/>
            <person name="Gujja S."/>
            <person name="Hansen M."/>
            <person name="Howarth C."/>
            <person name="Imamovic A."/>
            <person name="Larimer J."/>
            <person name="McCowan C."/>
            <person name="Murphy C."/>
            <person name="Neiman D."/>
            <person name="Pearson M."/>
            <person name="Priest M."/>
            <person name="Roberts A."/>
            <person name="Saif S."/>
            <person name="Shea T."/>
            <person name="Sisk P."/>
            <person name="Sykes S."/>
            <person name="Wortman J."/>
            <person name="Nusbaum C."/>
            <person name="Birren B."/>
        </authorList>
    </citation>
    <scope>NUCLEOTIDE SEQUENCE [LARGE SCALE GENOMIC DNA]</scope>
    <source>
        <strain evidence="3">Vietnam Oak-Knoll (FVO)</strain>
    </source>
</reference>
<keyword evidence="1" id="KW-0812">Transmembrane</keyword>
<reference evidence="2 3" key="1">
    <citation type="submission" date="2013-02" db="EMBL/GenBank/DDBJ databases">
        <title>The Genome Annotation of Plasmodium falciparum Vietnam Oak-Knoll (FVO).</title>
        <authorList>
            <consortium name="The Broad Institute Genome Sequencing Platform"/>
            <consortium name="The Broad Institute Genome Sequencing Center for Infectious Disease"/>
            <person name="Neafsey D."/>
            <person name="Hoffman S."/>
            <person name="Volkman S."/>
            <person name="Rosenthal P."/>
            <person name="Walker B."/>
            <person name="Young S.K."/>
            <person name="Zeng Q."/>
            <person name="Gargeya S."/>
            <person name="Fitzgerald M."/>
            <person name="Haas B."/>
            <person name="Abouelleil A."/>
            <person name="Allen A.W."/>
            <person name="Alvarado L."/>
            <person name="Arachchi H.M."/>
            <person name="Berlin A.M."/>
            <person name="Chapman S.B."/>
            <person name="Gainer-Dewar J."/>
            <person name="Goldberg J."/>
            <person name="Griggs A."/>
            <person name="Gujja S."/>
            <person name="Hansen M."/>
            <person name="Howarth C."/>
            <person name="Imamovic A."/>
            <person name="Ireland A."/>
            <person name="Larimer J."/>
            <person name="McCowan C."/>
            <person name="Murphy C."/>
            <person name="Pearson M."/>
            <person name="Poon T.W."/>
            <person name="Priest M."/>
            <person name="Roberts A."/>
            <person name="Saif S."/>
            <person name="Shea T."/>
            <person name="Sisk P."/>
            <person name="Sykes S."/>
            <person name="Wortman J."/>
            <person name="Nusbaum C."/>
            <person name="Birren B."/>
        </authorList>
    </citation>
    <scope>NUCLEOTIDE SEQUENCE [LARGE SCALE GENOMIC DNA]</scope>
    <source>
        <strain evidence="3">Vietnam Oak-Knoll (FVO)</strain>
    </source>
</reference>